<proteinExistence type="predicted"/>
<name>A0A8K0E5L0_BRALA</name>
<dbReference type="AlphaFoldDB" id="A0A8K0E5L0"/>
<dbReference type="OrthoDB" id="10037236at2759"/>
<dbReference type="Proteomes" id="UP000838412">
    <property type="component" value="Chromosome 13"/>
</dbReference>
<dbReference type="GO" id="GO:0003824">
    <property type="term" value="F:catalytic activity"/>
    <property type="evidence" value="ECO:0007669"/>
    <property type="project" value="InterPro"/>
</dbReference>
<evidence type="ECO:0000313" key="2">
    <source>
        <dbReference type="EMBL" id="CAH1242791.1"/>
    </source>
</evidence>
<feature type="domain" description="Endonuclease/exonuclease/phosphatase" evidence="1">
    <location>
        <begin position="89"/>
        <end position="285"/>
    </location>
</feature>
<accession>A0A8K0E5L0</accession>
<dbReference type="Pfam" id="PF03372">
    <property type="entry name" value="Exo_endo_phos"/>
    <property type="match status" value="1"/>
</dbReference>
<dbReference type="EMBL" id="OV696698">
    <property type="protein sequence ID" value="CAH1242791.1"/>
    <property type="molecule type" value="Genomic_DNA"/>
</dbReference>
<dbReference type="InterPro" id="IPR036691">
    <property type="entry name" value="Endo/exonu/phosph_ase_sf"/>
</dbReference>
<evidence type="ECO:0000313" key="3">
    <source>
        <dbReference type="Proteomes" id="UP000838412"/>
    </source>
</evidence>
<gene>
    <name evidence="2" type="primary">Hypp6972</name>
    <name evidence="2" type="ORF">BLAG_LOCUS6005</name>
</gene>
<dbReference type="PANTHER" id="PTHR47510">
    <property type="entry name" value="REVERSE TRANSCRIPTASE DOMAIN-CONTAINING PROTEIN"/>
    <property type="match status" value="1"/>
</dbReference>
<organism evidence="2 3">
    <name type="scientific">Branchiostoma lanceolatum</name>
    <name type="common">Common lancelet</name>
    <name type="synonym">Amphioxus lanceolatum</name>
    <dbReference type="NCBI Taxonomy" id="7740"/>
    <lineage>
        <taxon>Eukaryota</taxon>
        <taxon>Metazoa</taxon>
        <taxon>Chordata</taxon>
        <taxon>Cephalochordata</taxon>
        <taxon>Leptocardii</taxon>
        <taxon>Amphioxiformes</taxon>
        <taxon>Branchiostomatidae</taxon>
        <taxon>Branchiostoma</taxon>
    </lineage>
</organism>
<reference evidence="2" key="1">
    <citation type="submission" date="2022-01" db="EMBL/GenBank/DDBJ databases">
        <authorList>
            <person name="Braso-Vives M."/>
        </authorList>
    </citation>
    <scope>NUCLEOTIDE SEQUENCE</scope>
</reference>
<dbReference type="InterPro" id="IPR005135">
    <property type="entry name" value="Endo/exonuclease/phosphatase"/>
</dbReference>
<dbReference type="Gene3D" id="3.60.10.10">
    <property type="entry name" value="Endonuclease/exonuclease/phosphatase"/>
    <property type="match status" value="1"/>
</dbReference>
<protein>
    <submittedName>
        <fullName evidence="2">Hypp6972 protein</fullName>
    </submittedName>
</protein>
<evidence type="ECO:0000259" key="1">
    <source>
        <dbReference type="Pfam" id="PF03372"/>
    </source>
</evidence>
<dbReference type="PANTHER" id="PTHR47510:SF3">
    <property type="entry name" value="ENDO_EXONUCLEASE_PHOSPHATASE DOMAIN-CONTAINING PROTEIN"/>
    <property type="match status" value="1"/>
</dbReference>
<keyword evidence="3" id="KW-1185">Reference proteome</keyword>
<sequence length="405" mass="46150">MSYSKLSTKVKRSITECGIKKIFHARGCRGGKNIARPIPVVLGNRRATPLTRRTWQPTMRETILRTCEKTVAEKKRKHPPAIPSILLCNPRSLVNRLEEFQTILLNNNIDIAAVTESWFTPDMSETHLAVDGYNLFSRCRTHRRGGGVALYVKDSIPAKVVQDTSVPPELECLWISARPRRLPRGLSELIICTVYNPPASPHQDALVEHLLTESDRIRTSHPEAGLILLGDFNRLDTKDICGGNGLTQVVDKPTRGQAILDVIITDLQAYYSKPEITSPLGLSDHNMVLWRAKSLQQRNETKTRTVRPMRDSDIRAFGQWLCSHQWQELYDEPSCEGKSAIFYETTGKAIEQYFPMRQVKMHSTDKPWISPEVKSLILRRQKAFSDGKTLLWKHLRNRVNRVLVV</sequence>
<dbReference type="SUPFAM" id="SSF56219">
    <property type="entry name" value="DNase I-like"/>
    <property type="match status" value="1"/>
</dbReference>